<gene>
    <name evidence="1" type="ORF">EVAR_20830_1</name>
</gene>
<accession>A0A4C1UEY2</accession>
<evidence type="ECO:0000313" key="2">
    <source>
        <dbReference type="Proteomes" id="UP000299102"/>
    </source>
</evidence>
<proteinExistence type="predicted"/>
<keyword evidence="2" id="KW-1185">Reference proteome</keyword>
<dbReference type="Proteomes" id="UP000299102">
    <property type="component" value="Unassembled WGS sequence"/>
</dbReference>
<name>A0A4C1UEY2_EUMVA</name>
<sequence length="203" mass="22386">MTGATAVPEHGHRPILDAYPLKATVSNLRPYARTSNVVAHSTAAPVGMLPSAKRSSLYFSGPCMCTTHAYFLVTLQHPTKFSHSSVELTPLVLPNYYVTRPQNQSVSAATAAARQINKCPRSRLISVGALDLRGPYERAECRPLRYGRGRHNFSQQEEYPEGFDSLASVKICGIFFIEFIKGERACGPSRSNWSLPSTDTRNL</sequence>
<dbReference type="AlphaFoldDB" id="A0A4C1UEY2"/>
<reference evidence="1 2" key="1">
    <citation type="journal article" date="2019" name="Commun. Biol.">
        <title>The bagworm genome reveals a unique fibroin gene that provides high tensile strength.</title>
        <authorList>
            <person name="Kono N."/>
            <person name="Nakamura H."/>
            <person name="Ohtoshi R."/>
            <person name="Tomita M."/>
            <person name="Numata K."/>
            <person name="Arakawa K."/>
        </authorList>
    </citation>
    <scope>NUCLEOTIDE SEQUENCE [LARGE SCALE GENOMIC DNA]</scope>
</reference>
<organism evidence="1 2">
    <name type="scientific">Eumeta variegata</name>
    <name type="common">Bagworm moth</name>
    <name type="synonym">Eumeta japonica</name>
    <dbReference type="NCBI Taxonomy" id="151549"/>
    <lineage>
        <taxon>Eukaryota</taxon>
        <taxon>Metazoa</taxon>
        <taxon>Ecdysozoa</taxon>
        <taxon>Arthropoda</taxon>
        <taxon>Hexapoda</taxon>
        <taxon>Insecta</taxon>
        <taxon>Pterygota</taxon>
        <taxon>Neoptera</taxon>
        <taxon>Endopterygota</taxon>
        <taxon>Lepidoptera</taxon>
        <taxon>Glossata</taxon>
        <taxon>Ditrysia</taxon>
        <taxon>Tineoidea</taxon>
        <taxon>Psychidae</taxon>
        <taxon>Oiketicinae</taxon>
        <taxon>Eumeta</taxon>
    </lineage>
</organism>
<protein>
    <submittedName>
        <fullName evidence="1">Uncharacterized protein</fullName>
    </submittedName>
</protein>
<comment type="caution">
    <text evidence="1">The sequence shown here is derived from an EMBL/GenBank/DDBJ whole genome shotgun (WGS) entry which is preliminary data.</text>
</comment>
<evidence type="ECO:0000313" key="1">
    <source>
        <dbReference type="EMBL" id="GBP24506.1"/>
    </source>
</evidence>
<dbReference type="EMBL" id="BGZK01000162">
    <property type="protein sequence ID" value="GBP24506.1"/>
    <property type="molecule type" value="Genomic_DNA"/>
</dbReference>